<reference evidence="4" key="1">
    <citation type="submission" date="2022-10" db="EMBL/GenBank/DDBJ databases">
        <title>Adaptive evolution leads to modifications in subtelomeric GC content in a zoonotic Cryptosporidium species.</title>
        <authorList>
            <person name="Li J."/>
            <person name="Feng Y."/>
            <person name="Xiao L."/>
        </authorList>
    </citation>
    <scope>NUCLEOTIDE SEQUENCE</scope>
    <source>
        <strain evidence="4">25894</strain>
    </source>
</reference>
<keyword evidence="2" id="KW-0539">Nucleus</keyword>
<dbReference type="Proteomes" id="UP001071777">
    <property type="component" value="Unassembled WGS sequence"/>
</dbReference>
<comment type="subcellular location">
    <subcellularLocation>
        <location evidence="1">Nucleus</location>
    </subcellularLocation>
</comment>
<dbReference type="Pfam" id="PF04802">
    <property type="entry name" value="PP4R3"/>
    <property type="match status" value="1"/>
</dbReference>
<dbReference type="InterPro" id="IPR051137">
    <property type="entry name" value="PP4R3-like"/>
</dbReference>
<evidence type="ECO:0000256" key="1">
    <source>
        <dbReference type="ARBA" id="ARBA00004123"/>
    </source>
</evidence>
<evidence type="ECO:0000259" key="3">
    <source>
        <dbReference type="Pfam" id="PF04802"/>
    </source>
</evidence>
<protein>
    <recommendedName>
        <fullName evidence="3">Serine/threonine-protein phosphatase 4 regulatory subunit 3-like central domain-containing protein</fullName>
    </recommendedName>
</protein>
<dbReference type="PANTHER" id="PTHR23318">
    <property type="entry name" value="ATP SYNTHASE GAMMA-RELATED"/>
    <property type="match status" value="1"/>
</dbReference>
<dbReference type="InterPro" id="IPR006887">
    <property type="entry name" value="P4R3-like_central_dom"/>
</dbReference>
<evidence type="ECO:0000313" key="5">
    <source>
        <dbReference type="Proteomes" id="UP001071777"/>
    </source>
</evidence>
<dbReference type="PANTHER" id="PTHR23318:SF0">
    <property type="entry name" value="SERINE_THREONINE-PROTEIN PHOSPHATASE 4 REGULATORY SUBUNIT 3"/>
    <property type="match status" value="1"/>
</dbReference>
<accession>A0ABQ8P412</accession>
<feature type="domain" description="Serine/threonine-protein phosphatase 4 regulatory subunit 3-like central" evidence="3">
    <location>
        <begin position="187"/>
        <end position="721"/>
    </location>
</feature>
<dbReference type="SUPFAM" id="SSF50729">
    <property type="entry name" value="PH domain-like"/>
    <property type="match status" value="1"/>
</dbReference>
<organism evidence="4 5">
    <name type="scientific">Cryptosporidium canis</name>
    <dbReference type="NCBI Taxonomy" id="195482"/>
    <lineage>
        <taxon>Eukaryota</taxon>
        <taxon>Sar</taxon>
        <taxon>Alveolata</taxon>
        <taxon>Apicomplexa</taxon>
        <taxon>Conoidasida</taxon>
        <taxon>Coccidia</taxon>
        <taxon>Eucoccidiorida</taxon>
        <taxon>Eimeriorina</taxon>
        <taxon>Cryptosporidiidae</taxon>
        <taxon>Cryptosporidium</taxon>
    </lineage>
</organism>
<proteinExistence type="predicted"/>
<keyword evidence="5" id="KW-1185">Reference proteome</keyword>
<dbReference type="InterPro" id="IPR011993">
    <property type="entry name" value="PH-like_dom_sf"/>
</dbReference>
<dbReference type="EMBL" id="JAPCXB010000122">
    <property type="protein sequence ID" value="KAJ1607365.1"/>
    <property type="molecule type" value="Genomic_DNA"/>
</dbReference>
<evidence type="ECO:0000256" key="2">
    <source>
        <dbReference type="ARBA" id="ARBA00023242"/>
    </source>
</evidence>
<evidence type="ECO:0000313" key="4">
    <source>
        <dbReference type="EMBL" id="KAJ1607365.1"/>
    </source>
</evidence>
<name>A0ABQ8P412_9CRYT</name>
<gene>
    <name evidence="4" type="ORF">OJ252_2863</name>
</gene>
<dbReference type="Gene3D" id="2.30.29.30">
    <property type="entry name" value="Pleckstrin-homology domain (PH domain)/Phosphotyrosine-binding domain (PTB)"/>
    <property type="match status" value="1"/>
</dbReference>
<sequence>MTVSKLEPMNSINIPEHKAYCFNSWPLEFRRVKLYEVNPENGNWIDCGTGFLQLKKHDNKFSIVVYSDEGHSFEKEMHSQKNNIEDLLDSDSGCIKLVNTLIDFNREYCHQKESIITWQDGANSDLYRALSFQHSESCNSIWSMITSLVPQLCVDLLDGEPTEDNTNYSVFDRPTSNNIDQIIDDLELDSNIINSENVIVDILSKDFLDSIFALMEEFEQNSDINGLHKIFQLIRRVIVLYSNFNEVFETLLSDEYYLKFFKACEYDESLENYRIKVPHKKFLENVKFHSVVPLPEVRTIHLNYRLMYLRDVVMPRHLDEQSLQRIATMINNNFSSIISMIVTTSDIWKYLKENIQKNFLVAKFVHAVLTVLKQNPMLSIYERHQIFINLKVNNILSEFYGYLNESCIGAKQMIEISSSNDYDNVSKINTDVSFLNHSNIMPIDLAIEVYSMVCEINPGLLRHAIHESSSQLVKSGKEIITNTSNSDDFHSEGCTKRKLETNERSVILSESSSNFSLWATLCEIFITSRSESIQVQICTIFKRILDPKTMDVPERDDSLSLFYDMGILDKLMDNLLNESQIITKCSPLYSARVLFCDILATCVQEHNYRIKYKILQNQLPQKLFRIATSPFHKIFSISVIKLLRTCLGTRDDFYYRLFIKYDVFRYIFLIIGQLKIPRSRGEGSILESVIIEMLEFICRNNIQPILKYLLENYIVDIRNLNDKANKGSKCRVFSRLLESFTAIAEADSSFNNSFEKLGMCSFPSISVQFNSNAEQCEKNTYDIGPNKKVIQGLPHLNKEISQHVDNKMNIVKEPKKSDTKHKNDTIGGMEKKDVSEVFDKSYDSFSECYKEQEKRLLRKKKIGIQLKLS</sequence>
<comment type="caution">
    <text evidence="4">The sequence shown here is derived from an EMBL/GenBank/DDBJ whole genome shotgun (WGS) entry which is preliminary data.</text>
</comment>